<dbReference type="PANTHER" id="PTHR44936:SF5">
    <property type="entry name" value="SENSOR HISTIDINE KINASE ENVZ"/>
    <property type="match status" value="1"/>
</dbReference>
<sequence>MATEAVAAAPRNGRGKLARLLPDTLFGRLVLVLAVGMLATQFLTSSIWLDLRHTQTLETPTRVAAERMADALQVLANNGQDPQALAYLASPGLQARVLDQVQARYPVEDAELHQEAEELVNRVLHARLPQAGTAQLQRLRLVDAQGHAVPQSSYFGLSPFTVDYGLQIELAPGRWLVLDTQLSPGWHAQSGWEVLADVLLRVYLFRILVVVLLVLLAVRWVVTPLLRMGQAAQALERDVVAAPRMPEDGPREVRQAAHALNRMQQRIVANLQERTQFLAAVSHDLRTPITRMRLRLELLDSRDLDSGKLKLRGDLACMESLIDSTLAFIKAREHQGPLQQIDMDALARSICLDRQELGQPVEIRGHIRAPVMGQPLNLRRALDNLIDNALRYAGSACVVLDEDATHAYMGVEDSGPGIPDTHLERMRQPFERGEGSRNQDTGGHGLGLSIVDAIAQAHEGELLLRNRAPRGLSAGLRIRKTRGTPL</sequence>
<dbReference type="GO" id="GO:0000155">
    <property type="term" value="F:phosphorelay sensor kinase activity"/>
    <property type="evidence" value="ECO:0007669"/>
    <property type="project" value="InterPro"/>
</dbReference>
<keyword evidence="11" id="KW-0067">ATP-binding</keyword>
<feature type="transmembrane region" description="Helical" evidence="15">
    <location>
        <begin position="203"/>
        <end position="222"/>
    </location>
</feature>
<evidence type="ECO:0000256" key="12">
    <source>
        <dbReference type="ARBA" id="ARBA00022989"/>
    </source>
</evidence>
<evidence type="ECO:0000256" key="6">
    <source>
        <dbReference type="ARBA" id="ARBA00022553"/>
    </source>
</evidence>
<comment type="subcellular location">
    <subcellularLocation>
        <location evidence="2">Cell inner membrane</location>
        <topology evidence="2">Multi-pass membrane protein</topology>
    </subcellularLocation>
</comment>
<evidence type="ECO:0000256" key="13">
    <source>
        <dbReference type="ARBA" id="ARBA00023012"/>
    </source>
</evidence>
<evidence type="ECO:0000256" key="1">
    <source>
        <dbReference type="ARBA" id="ARBA00000085"/>
    </source>
</evidence>
<dbReference type="GO" id="GO:0005886">
    <property type="term" value="C:plasma membrane"/>
    <property type="evidence" value="ECO:0007669"/>
    <property type="project" value="UniProtKB-SubCell"/>
</dbReference>
<keyword evidence="13" id="KW-0902">Two-component regulatory system</keyword>
<dbReference type="InterPro" id="IPR003661">
    <property type="entry name" value="HisK_dim/P_dom"/>
</dbReference>
<gene>
    <name evidence="18" type="ORF">HS961_05885</name>
</gene>
<dbReference type="GO" id="GO:0005524">
    <property type="term" value="F:ATP binding"/>
    <property type="evidence" value="ECO:0007669"/>
    <property type="project" value="UniProtKB-KW"/>
</dbReference>
<keyword evidence="5" id="KW-0997">Cell inner membrane</keyword>
<evidence type="ECO:0000256" key="15">
    <source>
        <dbReference type="SAM" id="Phobius"/>
    </source>
</evidence>
<evidence type="ECO:0000256" key="2">
    <source>
        <dbReference type="ARBA" id="ARBA00004429"/>
    </source>
</evidence>
<name>A0A7G5EEH4_9BURK</name>
<comment type="catalytic activity">
    <reaction evidence="1">
        <text>ATP + protein L-histidine = ADP + protein N-phospho-L-histidine.</text>
        <dbReference type="EC" id="2.7.13.3"/>
    </reaction>
</comment>
<dbReference type="RefSeq" id="WP_182326818.1">
    <property type="nucleotide sequence ID" value="NZ_CP058554.1"/>
</dbReference>
<dbReference type="InterPro" id="IPR003594">
    <property type="entry name" value="HATPase_dom"/>
</dbReference>
<keyword evidence="4" id="KW-1003">Cell membrane</keyword>
<evidence type="ECO:0000313" key="18">
    <source>
        <dbReference type="EMBL" id="QMV72399.1"/>
    </source>
</evidence>
<evidence type="ECO:0000256" key="3">
    <source>
        <dbReference type="ARBA" id="ARBA00012438"/>
    </source>
</evidence>
<dbReference type="SMART" id="SM00388">
    <property type="entry name" value="HisKA"/>
    <property type="match status" value="1"/>
</dbReference>
<protein>
    <recommendedName>
        <fullName evidence="3">histidine kinase</fullName>
        <ecNumber evidence="3">2.7.13.3</ecNumber>
    </recommendedName>
</protein>
<dbReference type="PROSITE" id="PS50109">
    <property type="entry name" value="HIS_KIN"/>
    <property type="match status" value="1"/>
</dbReference>
<dbReference type="CDD" id="cd06225">
    <property type="entry name" value="HAMP"/>
    <property type="match status" value="1"/>
</dbReference>
<feature type="transmembrane region" description="Helical" evidence="15">
    <location>
        <begin position="25"/>
        <end position="49"/>
    </location>
</feature>
<dbReference type="SUPFAM" id="SSF47384">
    <property type="entry name" value="Homodimeric domain of signal transducing histidine kinase"/>
    <property type="match status" value="1"/>
</dbReference>
<proteinExistence type="predicted"/>
<keyword evidence="6" id="KW-0597">Phosphoprotein</keyword>
<keyword evidence="9" id="KW-0547">Nucleotide-binding</keyword>
<keyword evidence="10" id="KW-0418">Kinase</keyword>
<feature type="domain" description="Histidine kinase" evidence="16">
    <location>
        <begin position="280"/>
        <end position="482"/>
    </location>
</feature>
<dbReference type="InterPro" id="IPR050980">
    <property type="entry name" value="2C_sensor_his_kinase"/>
</dbReference>
<feature type="domain" description="HAMP" evidence="17">
    <location>
        <begin position="219"/>
        <end position="272"/>
    </location>
</feature>
<dbReference type="AlphaFoldDB" id="A0A7G5EEH4"/>
<evidence type="ECO:0000259" key="17">
    <source>
        <dbReference type="PROSITE" id="PS50885"/>
    </source>
</evidence>
<dbReference type="PANTHER" id="PTHR44936">
    <property type="entry name" value="SENSOR PROTEIN CREC"/>
    <property type="match status" value="1"/>
</dbReference>
<evidence type="ECO:0000256" key="11">
    <source>
        <dbReference type="ARBA" id="ARBA00022840"/>
    </source>
</evidence>
<dbReference type="SMART" id="SM00304">
    <property type="entry name" value="HAMP"/>
    <property type="match status" value="1"/>
</dbReference>
<dbReference type="SMART" id="SM00387">
    <property type="entry name" value="HATPase_c"/>
    <property type="match status" value="1"/>
</dbReference>
<evidence type="ECO:0000256" key="9">
    <source>
        <dbReference type="ARBA" id="ARBA00022741"/>
    </source>
</evidence>
<dbReference type="Proteomes" id="UP000515240">
    <property type="component" value="Chromosome"/>
</dbReference>
<dbReference type="InterPro" id="IPR036097">
    <property type="entry name" value="HisK_dim/P_sf"/>
</dbReference>
<keyword evidence="8 15" id="KW-0812">Transmembrane</keyword>
<dbReference type="Gene3D" id="3.30.565.10">
    <property type="entry name" value="Histidine kinase-like ATPase, C-terminal domain"/>
    <property type="match status" value="1"/>
</dbReference>
<dbReference type="EMBL" id="CP058554">
    <property type="protein sequence ID" value="QMV72399.1"/>
    <property type="molecule type" value="Genomic_DNA"/>
</dbReference>
<dbReference type="KEGG" id="cpis:HS961_05885"/>
<evidence type="ECO:0000313" key="19">
    <source>
        <dbReference type="Proteomes" id="UP000515240"/>
    </source>
</evidence>
<keyword evidence="14 15" id="KW-0472">Membrane</keyword>
<dbReference type="InterPro" id="IPR004358">
    <property type="entry name" value="Sig_transdc_His_kin-like_C"/>
</dbReference>
<dbReference type="Pfam" id="PF00512">
    <property type="entry name" value="HisKA"/>
    <property type="match status" value="1"/>
</dbReference>
<evidence type="ECO:0000256" key="10">
    <source>
        <dbReference type="ARBA" id="ARBA00022777"/>
    </source>
</evidence>
<evidence type="ECO:0000256" key="5">
    <source>
        <dbReference type="ARBA" id="ARBA00022519"/>
    </source>
</evidence>
<reference evidence="18 19" key="1">
    <citation type="journal article" date="2020" name="G3 (Bethesda)">
        <title>CeMbio - The Caenorhabditis elegans Microbiome Resource.</title>
        <authorList>
            <person name="Dirksen P."/>
            <person name="Assie A."/>
            <person name="Zimmermann J."/>
            <person name="Zhang F."/>
            <person name="Tietje A.M."/>
            <person name="Marsh S.A."/>
            <person name="Felix M.A."/>
            <person name="Shapira M."/>
            <person name="Kaleta C."/>
            <person name="Schulenburg H."/>
            <person name="Samuel B."/>
        </authorList>
    </citation>
    <scope>NUCLEOTIDE SEQUENCE [LARGE SCALE GENOMIC DNA]</scope>
    <source>
        <strain evidence="18 19">BIGb0172</strain>
    </source>
</reference>
<dbReference type="Pfam" id="PF00672">
    <property type="entry name" value="HAMP"/>
    <property type="match status" value="1"/>
</dbReference>
<keyword evidence="7" id="KW-0808">Transferase</keyword>
<keyword evidence="19" id="KW-1185">Reference proteome</keyword>
<evidence type="ECO:0000256" key="7">
    <source>
        <dbReference type="ARBA" id="ARBA00022679"/>
    </source>
</evidence>
<dbReference type="EC" id="2.7.13.3" evidence="3"/>
<evidence type="ECO:0000256" key="14">
    <source>
        <dbReference type="ARBA" id="ARBA00023136"/>
    </source>
</evidence>
<dbReference type="Pfam" id="PF02518">
    <property type="entry name" value="HATPase_c"/>
    <property type="match status" value="1"/>
</dbReference>
<dbReference type="CDD" id="cd00082">
    <property type="entry name" value="HisKA"/>
    <property type="match status" value="1"/>
</dbReference>
<organism evidence="18 19">
    <name type="scientific">Comamonas piscis</name>
    <dbReference type="NCBI Taxonomy" id="1562974"/>
    <lineage>
        <taxon>Bacteria</taxon>
        <taxon>Pseudomonadati</taxon>
        <taxon>Pseudomonadota</taxon>
        <taxon>Betaproteobacteria</taxon>
        <taxon>Burkholderiales</taxon>
        <taxon>Comamonadaceae</taxon>
        <taxon>Comamonas</taxon>
    </lineage>
</organism>
<dbReference type="PRINTS" id="PR00344">
    <property type="entry name" value="BCTRLSENSOR"/>
</dbReference>
<dbReference type="InterPro" id="IPR005467">
    <property type="entry name" value="His_kinase_dom"/>
</dbReference>
<evidence type="ECO:0000256" key="4">
    <source>
        <dbReference type="ARBA" id="ARBA00022475"/>
    </source>
</evidence>
<dbReference type="CDD" id="cd00075">
    <property type="entry name" value="HATPase"/>
    <property type="match status" value="1"/>
</dbReference>
<accession>A0A7G5EEH4</accession>
<dbReference type="InterPro" id="IPR003660">
    <property type="entry name" value="HAMP_dom"/>
</dbReference>
<keyword evidence="12 15" id="KW-1133">Transmembrane helix</keyword>
<evidence type="ECO:0000256" key="8">
    <source>
        <dbReference type="ARBA" id="ARBA00022692"/>
    </source>
</evidence>
<dbReference type="InterPro" id="IPR036890">
    <property type="entry name" value="HATPase_C_sf"/>
</dbReference>
<dbReference type="Gene3D" id="1.10.287.130">
    <property type="match status" value="1"/>
</dbReference>
<dbReference type="PROSITE" id="PS50885">
    <property type="entry name" value="HAMP"/>
    <property type="match status" value="1"/>
</dbReference>
<dbReference type="SUPFAM" id="SSF55874">
    <property type="entry name" value="ATPase domain of HSP90 chaperone/DNA topoisomerase II/histidine kinase"/>
    <property type="match status" value="1"/>
</dbReference>
<evidence type="ECO:0000259" key="16">
    <source>
        <dbReference type="PROSITE" id="PS50109"/>
    </source>
</evidence>